<dbReference type="InterPro" id="IPR019428">
    <property type="entry name" value="7TM_GPCR_serpentine_rcpt_Str"/>
</dbReference>
<evidence type="ECO:0008006" key="4">
    <source>
        <dbReference type="Google" id="ProtNLM"/>
    </source>
</evidence>
<name>G0NBI9_CAEBE</name>
<dbReference type="AlphaFoldDB" id="G0NBI9"/>
<dbReference type="FunCoup" id="G0NBI9">
    <property type="interactions" value="1098"/>
</dbReference>
<feature type="transmembrane region" description="Helical" evidence="1">
    <location>
        <begin position="235"/>
        <end position="263"/>
    </location>
</feature>
<dbReference type="OMA" id="ICTVPYW"/>
<protein>
    <recommendedName>
        <fullName evidence="4">Seven TM Receptor</fullName>
    </recommendedName>
</protein>
<feature type="transmembrane region" description="Helical" evidence="1">
    <location>
        <begin position="43"/>
        <end position="66"/>
    </location>
</feature>
<feature type="transmembrane region" description="Helical" evidence="1">
    <location>
        <begin position="269"/>
        <end position="291"/>
    </location>
</feature>
<dbReference type="eggNOG" id="ENOG502THJG">
    <property type="taxonomic scope" value="Eukaryota"/>
</dbReference>
<feature type="transmembrane region" description="Helical" evidence="1">
    <location>
        <begin position="191"/>
        <end position="214"/>
    </location>
</feature>
<dbReference type="HOGENOM" id="CLU_074192_0_0_1"/>
<evidence type="ECO:0000256" key="1">
    <source>
        <dbReference type="SAM" id="Phobius"/>
    </source>
</evidence>
<dbReference type="Pfam" id="PF10326">
    <property type="entry name" value="7TM_GPCR_Str"/>
    <property type="match status" value="1"/>
</dbReference>
<proteinExistence type="predicted"/>
<dbReference type="EMBL" id="GL379858">
    <property type="protein sequence ID" value="EGT57028.1"/>
    <property type="molecule type" value="Genomic_DNA"/>
</dbReference>
<sequence>MNNLETKLSYVVMTIGTISAVSSAILFCLALRIRPSYLLRYQHILVSIALTGVIYSICEICTVPYWYVSDGDFVLFAVGPIQTERIAQNLLLTFAISFMQSLFLISYSFAFQYAQVCRSEWFRSHPHLVFLSPIINLFILSNWLISVIYCFSPTTAKLAKASDFVMKNMKIDLEGRAFLGFSLDLQKSDTWFFVLISNMLILFVILMISIVFCASRIIRKVSSDLSNRNHYSSIYRLLLIQCVSPTLFTIFPCTFNVVTGIIGIDLGEIIPFLLASLLPMYPAVNTILIIWQIKDYRNALLCCIQRQKRNSILVIDRRKSTVVSI</sequence>
<feature type="transmembrane region" description="Helical" evidence="1">
    <location>
        <begin position="12"/>
        <end position="31"/>
    </location>
</feature>
<dbReference type="PANTHER" id="PTHR46178">
    <property type="entry name" value="SEVEN TM RECEPTOR"/>
    <property type="match status" value="1"/>
</dbReference>
<keyword evidence="1" id="KW-0812">Transmembrane</keyword>
<dbReference type="SUPFAM" id="SSF81321">
    <property type="entry name" value="Family A G protein-coupled receptor-like"/>
    <property type="match status" value="1"/>
</dbReference>
<accession>G0NBI9</accession>
<dbReference type="InParanoid" id="G0NBI9"/>
<evidence type="ECO:0000313" key="3">
    <source>
        <dbReference type="Proteomes" id="UP000008068"/>
    </source>
</evidence>
<keyword evidence="3" id="KW-1185">Reference proteome</keyword>
<keyword evidence="1" id="KW-1133">Transmembrane helix</keyword>
<evidence type="ECO:0000313" key="2">
    <source>
        <dbReference type="EMBL" id="EGT57028.1"/>
    </source>
</evidence>
<keyword evidence="1" id="KW-0472">Membrane</keyword>
<dbReference type="OrthoDB" id="5844322at2759"/>
<dbReference type="Proteomes" id="UP000008068">
    <property type="component" value="Unassembled WGS sequence"/>
</dbReference>
<organism evidence="3">
    <name type="scientific">Caenorhabditis brenneri</name>
    <name type="common">Nematode worm</name>
    <dbReference type="NCBI Taxonomy" id="135651"/>
    <lineage>
        <taxon>Eukaryota</taxon>
        <taxon>Metazoa</taxon>
        <taxon>Ecdysozoa</taxon>
        <taxon>Nematoda</taxon>
        <taxon>Chromadorea</taxon>
        <taxon>Rhabditida</taxon>
        <taxon>Rhabditina</taxon>
        <taxon>Rhabditomorpha</taxon>
        <taxon>Rhabditoidea</taxon>
        <taxon>Rhabditidae</taxon>
        <taxon>Peloderinae</taxon>
        <taxon>Caenorhabditis</taxon>
    </lineage>
</organism>
<feature type="transmembrane region" description="Helical" evidence="1">
    <location>
        <begin position="86"/>
        <end position="107"/>
    </location>
</feature>
<feature type="transmembrane region" description="Helical" evidence="1">
    <location>
        <begin position="128"/>
        <end position="149"/>
    </location>
</feature>
<dbReference type="PANTHER" id="PTHR46178:SF9">
    <property type="entry name" value="SEVEN TM RECEPTOR"/>
    <property type="match status" value="1"/>
</dbReference>
<reference evidence="3" key="1">
    <citation type="submission" date="2011-07" db="EMBL/GenBank/DDBJ databases">
        <authorList>
            <consortium name="Caenorhabditis brenneri Sequencing and Analysis Consortium"/>
            <person name="Wilson R.K."/>
        </authorList>
    </citation>
    <scope>NUCLEOTIDE SEQUENCE [LARGE SCALE GENOMIC DNA]</scope>
    <source>
        <strain evidence="3">PB2801</strain>
    </source>
</reference>
<gene>
    <name evidence="2" type="ORF">CAEBREN_02059</name>
</gene>